<evidence type="ECO:0000313" key="2">
    <source>
        <dbReference type="WBParaSite" id="PgR019_g018_t11"/>
    </source>
</evidence>
<name>A0A915AX18_PARUN</name>
<dbReference type="WBParaSite" id="PgR019_g018_t11">
    <property type="protein sequence ID" value="PgR019_g018_t11"/>
    <property type="gene ID" value="PgR019_g018"/>
</dbReference>
<reference evidence="2" key="1">
    <citation type="submission" date="2022-11" db="UniProtKB">
        <authorList>
            <consortium name="WormBaseParasite"/>
        </authorList>
    </citation>
    <scope>IDENTIFICATION</scope>
</reference>
<accession>A0A915AX18</accession>
<evidence type="ECO:0000313" key="1">
    <source>
        <dbReference type="Proteomes" id="UP000887569"/>
    </source>
</evidence>
<sequence length="44" mass="5119">MQVMPFKLPSTNSNIIASHHLLTRQSMLHNVTNMIYLHAISYHK</sequence>
<organism evidence="1 2">
    <name type="scientific">Parascaris univalens</name>
    <name type="common">Nematode worm</name>
    <dbReference type="NCBI Taxonomy" id="6257"/>
    <lineage>
        <taxon>Eukaryota</taxon>
        <taxon>Metazoa</taxon>
        <taxon>Ecdysozoa</taxon>
        <taxon>Nematoda</taxon>
        <taxon>Chromadorea</taxon>
        <taxon>Rhabditida</taxon>
        <taxon>Spirurina</taxon>
        <taxon>Ascaridomorpha</taxon>
        <taxon>Ascaridoidea</taxon>
        <taxon>Ascarididae</taxon>
        <taxon>Parascaris</taxon>
    </lineage>
</organism>
<protein>
    <submittedName>
        <fullName evidence="2">SHSP domain-containing protein</fullName>
    </submittedName>
</protein>
<keyword evidence="1" id="KW-1185">Reference proteome</keyword>
<dbReference type="Proteomes" id="UP000887569">
    <property type="component" value="Unplaced"/>
</dbReference>
<proteinExistence type="predicted"/>
<dbReference type="AlphaFoldDB" id="A0A915AX18"/>